<protein>
    <submittedName>
        <fullName evidence="1">Uncharacterized protein</fullName>
    </submittedName>
</protein>
<sequence length="415" mass="47796">MGDHIPKLVVNITKDCCRNYMTKLVDFCVTHCGMAASKSINRVQLKKSLLSTTKGDSLPNFVKFLSMNKKLDLKNLCLMECPVACPTKKRHVERDPADLGDLSSILIGVYTMCKLVIEESELINPSYALKELGSVTSILDQLNEYYKQHPRNTEIPRGDDVACNRELKRLEQKKRAYKLERLKEQIFNIPKDFNIEPGDHAYVTGKQYQLLKAVNKNSVKKKSKEDYIWISDIADDTLDDNLDNKSLCKINKIKLKVDDQICEQVHTQEQRVPERIENLQGHNINFRMKYDIPIGNEVKLVRFDIFKNKYIQGININNNGRTRIDLSLNVDDEEIDANEPFQGLEMYRPVSPQKAAYFQSFINNIPTHPNSLSFLKRVPYNYKCQSSGDVYKSPEETIKQDIQDFTEISKAIEST</sequence>
<keyword evidence="2" id="KW-1185">Reference proteome</keyword>
<dbReference type="Proteomes" id="UP001214638">
    <property type="component" value="Unassembled WGS sequence"/>
</dbReference>
<dbReference type="RefSeq" id="XP_067802146.1">
    <property type="nucleotide sequence ID" value="XM_067947995.1"/>
</dbReference>
<organism evidence="1 2">
    <name type="scientific">Babesia duncani</name>
    <dbReference type="NCBI Taxonomy" id="323732"/>
    <lineage>
        <taxon>Eukaryota</taxon>
        <taxon>Sar</taxon>
        <taxon>Alveolata</taxon>
        <taxon>Apicomplexa</taxon>
        <taxon>Aconoidasida</taxon>
        <taxon>Piroplasmida</taxon>
        <taxon>Babesiidae</taxon>
        <taxon>Babesia</taxon>
    </lineage>
</organism>
<dbReference type="GeneID" id="94337273"/>
<dbReference type="AlphaFoldDB" id="A0AAD9PIC0"/>
<reference evidence="1" key="1">
    <citation type="journal article" date="2023" name="Nat. Microbiol.">
        <title>Babesia duncani multi-omics identifies virulence factors and drug targets.</title>
        <authorList>
            <person name="Singh P."/>
            <person name="Lonardi S."/>
            <person name="Liang Q."/>
            <person name="Vydyam P."/>
            <person name="Khabirova E."/>
            <person name="Fang T."/>
            <person name="Gihaz S."/>
            <person name="Thekkiniath J."/>
            <person name="Munshi M."/>
            <person name="Abel S."/>
            <person name="Ciampossin L."/>
            <person name="Batugedara G."/>
            <person name="Gupta M."/>
            <person name="Lu X.M."/>
            <person name="Lenz T."/>
            <person name="Chakravarty S."/>
            <person name="Cornillot E."/>
            <person name="Hu Y."/>
            <person name="Ma W."/>
            <person name="Gonzalez L.M."/>
            <person name="Sanchez S."/>
            <person name="Estrada K."/>
            <person name="Sanchez-Flores A."/>
            <person name="Montero E."/>
            <person name="Harb O.S."/>
            <person name="Le Roch K.G."/>
            <person name="Mamoun C.B."/>
        </authorList>
    </citation>
    <scope>NUCLEOTIDE SEQUENCE</scope>
    <source>
        <strain evidence="1">WA1</strain>
    </source>
</reference>
<accession>A0AAD9PIC0</accession>
<comment type="caution">
    <text evidence="1">The sequence shown here is derived from an EMBL/GenBank/DDBJ whole genome shotgun (WGS) entry which is preliminary data.</text>
</comment>
<evidence type="ECO:0000313" key="2">
    <source>
        <dbReference type="Proteomes" id="UP001214638"/>
    </source>
</evidence>
<evidence type="ECO:0000313" key="1">
    <source>
        <dbReference type="EMBL" id="KAK2195303.1"/>
    </source>
</evidence>
<dbReference type="EMBL" id="JALLKP010000004">
    <property type="protein sequence ID" value="KAK2195303.1"/>
    <property type="molecule type" value="Genomic_DNA"/>
</dbReference>
<dbReference type="KEGG" id="bdw:94337273"/>
<proteinExistence type="predicted"/>
<gene>
    <name evidence="1" type="ORF">BdWA1_002976</name>
</gene>
<name>A0AAD9PIC0_9APIC</name>